<dbReference type="Pfam" id="PF00535">
    <property type="entry name" value="Glycos_transf_2"/>
    <property type="match status" value="1"/>
</dbReference>
<dbReference type="PANTHER" id="PTHR22916:SF65">
    <property type="entry name" value="SLR1065 PROTEIN"/>
    <property type="match status" value="1"/>
</dbReference>
<dbReference type="PANTHER" id="PTHR22916">
    <property type="entry name" value="GLYCOSYLTRANSFERASE"/>
    <property type="match status" value="1"/>
</dbReference>
<gene>
    <name evidence="2" type="ORF">RGS1_70344</name>
</gene>
<organism evidence="2">
    <name type="scientific">Rubrivivax gelatinosus S1</name>
    <dbReference type="NCBI Taxonomy" id="1138313"/>
    <lineage>
        <taxon>Bacteria</taxon>
        <taxon>Pseudomonadati</taxon>
        <taxon>Pseudomonadota</taxon>
        <taxon>Betaproteobacteria</taxon>
        <taxon>Burkholderiales</taxon>
        <taxon>Sphaerotilaceae</taxon>
        <taxon>Rubrivivax</taxon>
    </lineage>
</organism>
<dbReference type="InterPro" id="IPR001173">
    <property type="entry name" value="Glyco_trans_2-like"/>
</dbReference>
<sequence>MNRIPTPLDPAAVLPWEHELQIEPAPQGLPTLSVVMPVYNAGKYLEKTLRSLLCNDLSGVEIIMMDGGSKDETPAILAHYRDMFAHVQSERDKGQSDAINKGMARATGHILCWLNGDDLFLPNVLNAVRARFRDTPGCEVVVGDAYMTELDLRPIRHFVFSPEKLTLATLMDYARNHLVQPSVFFSRRAWDEAGPVALDLHYAMDADLFLNMARRFTLHHLPLDLAYSVYHEDCKTRSARAESISELALVQAGHGGKHEAAATMKLLLDLYHQVERRVAELEETPANGPSLRERALLARIGELERRMAALGDAFIEIDALETT</sequence>
<protein>
    <recommendedName>
        <fullName evidence="1">Glycosyltransferase 2-like domain-containing protein</fullName>
    </recommendedName>
</protein>
<dbReference type="GO" id="GO:0016758">
    <property type="term" value="F:hexosyltransferase activity"/>
    <property type="evidence" value="ECO:0007669"/>
    <property type="project" value="UniProtKB-ARBA"/>
</dbReference>
<dbReference type="SUPFAM" id="SSF53448">
    <property type="entry name" value="Nucleotide-diphospho-sugar transferases"/>
    <property type="match status" value="1"/>
</dbReference>
<proteinExistence type="predicted"/>
<reference evidence="2" key="1">
    <citation type="submission" date="2012-02" db="EMBL/GenBank/DDBJ databases">
        <authorList>
            <person name="Genoscope - CEA"/>
        </authorList>
    </citation>
    <scope>NUCLEOTIDE SEQUENCE</scope>
    <source>
        <strain evidence="2">S1</strain>
    </source>
</reference>
<dbReference type="CDD" id="cd06433">
    <property type="entry name" value="GT_2_WfgS_like"/>
    <property type="match status" value="1"/>
</dbReference>
<dbReference type="Gene3D" id="3.90.550.10">
    <property type="entry name" value="Spore Coat Polysaccharide Biosynthesis Protein SpsA, Chain A"/>
    <property type="match status" value="1"/>
</dbReference>
<accession>L8BA38</accession>
<dbReference type="InterPro" id="IPR029044">
    <property type="entry name" value="Nucleotide-diphossugar_trans"/>
</dbReference>
<evidence type="ECO:0000313" key="2">
    <source>
        <dbReference type="EMBL" id="CCF78638.1"/>
    </source>
</evidence>
<name>L8BA38_RUBGE</name>
<evidence type="ECO:0000259" key="1">
    <source>
        <dbReference type="Pfam" id="PF00535"/>
    </source>
</evidence>
<feature type="domain" description="Glycosyltransferase 2-like" evidence="1">
    <location>
        <begin position="33"/>
        <end position="164"/>
    </location>
</feature>
<dbReference type="EMBL" id="FO082878">
    <property type="protein sequence ID" value="CCF78638.1"/>
    <property type="molecule type" value="Genomic_DNA"/>
</dbReference>
<reference evidence="2" key="2">
    <citation type="submission" date="2013-02" db="EMBL/GenBank/DDBJ databases">
        <title>EmbRS an orphan two-component system to save Rubrivivax gelatinosus from drowning.</title>
        <authorList>
            <person name="Steunou A."/>
            <person name="Liotenberg S."/>
            <person name="Soler M."/>
            <person name="Briandet R."/>
            <person name="Barbe V."/>
            <person name="Astier C."/>
            <person name="Ouchane S."/>
        </authorList>
    </citation>
    <scope>NUCLEOTIDE SEQUENCE</scope>
    <source>
        <strain evidence="2">S1</strain>
    </source>
</reference>
<dbReference type="AlphaFoldDB" id="L8BA38"/>